<dbReference type="InterPro" id="IPR009875">
    <property type="entry name" value="PilZ_domain"/>
</dbReference>
<dbReference type="AlphaFoldDB" id="A0A0F9BU20"/>
<dbReference type="SUPFAM" id="SSF141371">
    <property type="entry name" value="PilZ domain-like"/>
    <property type="match status" value="1"/>
</dbReference>
<comment type="caution">
    <text evidence="2">The sequence shown here is derived from an EMBL/GenBank/DDBJ whole genome shotgun (WGS) entry which is preliminary data.</text>
</comment>
<reference evidence="2" key="1">
    <citation type="journal article" date="2015" name="Nature">
        <title>Complex archaea that bridge the gap between prokaryotes and eukaryotes.</title>
        <authorList>
            <person name="Spang A."/>
            <person name="Saw J.H."/>
            <person name="Jorgensen S.L."/>
            <person name="Zaremba-Niedzwiedzka K."/>
            <person name="Martijn J."/>
            <person name="Lind A.E."/>
            <person name="van Eijk R."/>
            <person name="Schleper C."/>
            <person name="Guy L."/>
            <person name="Ettema T.J."/>
        </authorList>
    </citation>
    <scope>NUCLEOTIDE SEQUENCE</scope>
</reference>
<dbReference type="Gene3D" id="2.40.10.220">
    <property type="entry name" value="predicted glycosyltransferase like domains"/>
    <property type="match status" value="1"/>
</dbReference>
<accession>A0A0F9BU20</accession>
<dbReference type="Pfam" id="PF07238">
    <property type="entry name" value="PilZ"/>
    <property type="match status" value="1"/>
</dbReference>
<sequence length="149" mass="17384">MNSYNKPTEKNDVIDRLVELIYKMPRDEQISLLNKLEHYQLGKPNYRTRKYERSQFVISVDYETLDEVFKDYIRDISPSGIFMESEETFTLGEEIVLSINFSDSGNPFRIPTEVARTTSEGIGLKFKFKSQVQEAIITSLIDNLKKNKD</sequence>
<organism evidence="2">
    <name type="scientific">marine sediment metagenome</name>
    <dbReference type="NCBI Taxonomy" id="412755"/>
    <lineage>
        <taxon>unclassified sequences</taxon>
        <taxon>metagenomes</taxon>
        <taxon>ecological metagenomes</taxon>
    </lineage>
</organism>
<evidence type="ECO:0000259" key="1">
    <source>
        <dbReference type="Pfam" id="PF07238"/>
    </source>
</evidence>
<dbReference type="EMBL" id="LAZR01047578">
    <property type="protein sequence ID" value="KKK93899.1"/>
    <property type="molecule type" value="Genomic_DNA"/>
</dbReference>
<dbReference type="GO" id="GO:0035438">
    <property type="term" value="F:cyclic-di-GMP binding"/>
    <property type="evidence" value="ECO:0007669"/>
    <property type="project" value="InterPro"/>
</dbReference>
<name>A0A0F9BU20_9ZZZZ</name>
<evidence type="ECO:0000313" key="2">
    <source>
        <dbReference type="EMBL" id="KKK93899.1"/>
    </source>
</evidence>
<gene>
    <name evidence="2" type="ORF">LCGC14_2688280</name>
</gene>
<proteinExistence type="predicted"/>
<feature type="domain" description="PilZ" evidence="1">
    <location>
        <begin position="48"/>
        <end position="141"/>
    </location>
</feature>
<protein>
    <recommendedName>
        <fullName evidence="1">PilZ domain-containing protein</fullName>
    </recommendedName>
</protein>